<evidence type="ECO:0000313" key="3">
    <source>
        <dbReference type="Proteomes" id="UP000317496"/>
    </source>
</evidence>
<dbReference type="PANTHER" id="PTHR34846">
    <property type="entry name" value="4-CARBOXYMUCONOLACTONE DECARBOXYLASE FAMILY PROTEIN (AFU_ORTHOLOGUE AFUA_6G11590)"/>
    <property type="match status" value="1"/>
</dbReference>
<dbReference type="OrthoDB" id="4704294at2"/>
<keyword evidence="3" id="KW-1185">Reference proteome</keyword>
<organism evidence="2 3">
    <name type="scientific">Ferrovibrio terrae</name>
    <dbReference type="NCBI Taxonomy" id="2594003"/>
    <lineage>
        <taxon>Bacteria</taxon>
        <taxon>Pseudomonadati</taxon>
        <taxon>Pseudomonadota</taxon>
        <taxon>Alphaproteobacteria</taxon>
        <taxon>Rhodospirillales</taxon>
        <taxon>Rhodospirillaceae</taxon>
        <taxon>Ferrovibrio</taxon>
    </lineage>
</organism>
<dbReference type="AlphaFoldDB" id="A0A516GWZ5"/>
<protein>
    <submittedName>
        <fullName evidence="2">Carboxymuconolactone decarboxylase family protein</fullName>
    </submittedName>
</protein>
<dbReference type="Gene3D" id="1.20.1290.10">
    <property type="entry name" value="AhpD-like"/>
    <property type="match status" value="1"/>
</dbReference>
<dbReference type="Proteomes" id="UP000317496">
    <property type="component" value="Chromosome"/>
</dbReference>
<dbReference type="SUPFAM" id="SSF69118">
    <property type="entry name" value="AhpD-like"/>
    <property type="match status" value="1"/>
</dbReference>
<dbReference type="InterPro" id="IPR029032">
    <property type="entry name" value="AhpD-like"/>
</dbReference>
<dbReference type="Pfam" id="PF02627">
    <property type="entry name" value="CMD"/>
    <property type="match status" value="1"/>
</dbReference>
<dbReference type="GO" id="GO:0051920">
    <property type="term" value="F:peroxiredoxin activity"/>
    <property type="evidence" value="ECO:0007669"/>
    <property type="project" value="InterPro"/>
</dbReference>
<accession>A0A516GWZ5</accession>
<feature type="domain" description="Carboxymuconolactone decarboxylase-like" evidence="1">
    <location>
        <begin position="46"/>
        <end position="113"/>
    </location>
</feature>
<dbReference type="RefSeq" id="WP_144067037.1">
    <property type="nucleotide sequence ID" value="NZ_CP041636.1"/>
</dbReference>
<dbReference type="KEGG" id="fer:FNB15_01635"/>
<gene>
    <name evidence="2" type="ORF">FNB15_01635</name>
</gene>
<dbReference type="InterPro" id="IPR003779">
    <property type="entry name" value="CMD-like"/>
</dbReference>
<reference evidence="2 3" key="1">
    <citation type="submission" date="2019-07" db="EMBL/GenBank/DDBJ databases">
        <title>Genome sequencing for Ferrovibrio sp. K5.</title>
        <authorList>
            <person name="Park S.-J."/>
        </authorList>
    </citation>
    <scope>NUCLEOTIDE SEQUENCE [LARGE SCALE GENOMIC DNA]</scope>
    <source>
        <strain evidence="2 3">K5</strain>
    </source>
</reference>
<proteinExistence type="predicted"/>
<evidence type="ECO:0000259" key="1">
    <source>
        <dbReference type="Pfam" id="PF02627"/>
    </source>
</evidence>
<sequence>MRISPVTQPYAADVQAAFARLPADWGPPFALFTALARDPDLLQRFLRGSVGYRPDSRLTLRQREVLLLRVCANCGCRYEWGLRVHFFSRQAGITPDQVRASVHGTADHAAWTADDRLLLRLADALQDDCDIGDALWAELRTAFSDEAILELLLLAGYYRTVAYLANGLRLPPEPALCHPWPELAA</sequence>
<dbReference type="EMBL" id="CP041636">
    <property type="protein sequence ID" value="QDO96056.1"/>
    <property type="molecule type" value="Genomic_DNA"/>
</dbReference>
<name>A0A516GWZ5_9PROT</name>
<dbReference type="PANTHER" id="PTHR34846:SF5">
    <property type="entry name" value="CARBOXYMUCONOLACTONE DECARBOXYLASE-LIKE DOMAIN-CONTAINING PROTEIN"/>
    <property type="match status" value="1"/>
</dbReference>
<evidence type="ECO:0000313" key="2">
    <source>
        <dbReference type="EMBL" id="QDO96056.1"/>
    </source>
</evidence>